<protein>
    <submittedName>
        <fullName evidence="2">Putative secreted protein</fullName>
    </submittedName>
</protein>
<keyword evidence="1" id="KW-0732">Signal</keyword>
<sequence length="93" mass="10379">MLLIVALLQTSLLSTWQANSCTFCTFTISQRFFVLPTSLADSKDPLCMRSKGGLKRSSNVLRFLYEGLSSPWSILSSCNLISAWKSRKPSKTL</sequence>
<organism evidence="2">
    <name type="scientific">Ixodes ricinus</name>
    <name type="common">Common tick</name>
    <name type="synonym">Acarus ricinus</name>
    <dbReference type="NCBI Taxonomy" id="34613"/>
    <lineage>
        <taxon>Eukaryota</taxon>
        <taxon>Metazoa</taxon>
        <taxon>Ecdysozoa</taxon>
        <taxon>Arthropoda</taxon>
        <taxon>Chelicerata</taxon>
        <taxon>Arachnida</taxon>
        <taxon>Acari</taxon>
        <taxon>Parasitiformes</taxon>
        <taxon>Ixodida</taxon>
        <taxon>Ixodoidea</taxon>
        <taxon>Ixodidae</taxon>
        <taxon>Ixodinae</taxon>
        <taxon>Ixodes</taxon>
    </lineage>
</organism>
<dbReference type="EMBL" id="GIFC01004783">
    <property type="protein sequence ID" value="MXU86866.1"/>
    <property type="molecule type" value="Transcribed_RNA"/>
</dbReference>
<evidence type="ECO:0000256" key="1">
    <source>
        <dbReference type="SAM" id="SignalP"/>
    </source>
</evidence>
<feature type="chain" id="PRO_5025483790" evidence="1">
    <location>
        <begin position="19"/>
        <end position="93"/>
    </location>
</feature>
<dbReference type="AlphaFoldDB" id="A0A6B0UEL3"/>
<name>A0A6B0UEL3_IXORI</name>
<feature type="signal peptide" evidence="1">
    <location>
        <begin position="1"/>
        <end position="18"/>
    </location>
</feature>
<accession>A0A6B0UEL3</accession>
<reference evidence="2" key="1">
    <citation type="submission" date="2019-12" db="EMBL/GenBank/DDBJ databases">
        <title>An insight into the sialome of adult female Ixodes ricinus ticks feeding for 6 days.</title>
        <authorList>
            <person name="Perner J."/>
            <person name="Ribeiro J.M.C."/>
        </authorList>
    </citation>
    <scope>NUCLEOTIDE SEQUENCE</scope>
    <source>
        <strain evidence="2">Semi-engorged</strain>
        <tissue evidence="2">Salivary glands</tissue>
    </source>
</reference>
<evidence type="ECO:0000313" key="2">
    <source>
        <dbReference type="EMBL" id="MXU86866.1"/>
    </source>
</evidence>
<proteinExistence type="predicted"/>